<dbReference type="GO" id="GO:1990904">
    <property type="term" value="C:ribonucleoprotein complex"/>
    <property type="evidence" value="ECO:0007669"/>
    <property type="project" value="UniProtKB-KW"/>
</dbReference>
<comment type="caution">
    <text evidence="5">The sequence shown here is derived from an EMBL/GenBank/DDBJ whole genome shotgun (WGS) entry which is preliminary data.</text>
</comment>
<comment type="subunit">
    <text evidence="4">Part of the 50S ribosomal subunit. Contacts protein L29, and trigger factor when it is bound to the ribosome.</text>
</comment>
<evidence type="ECO:0000256" key="4">
    <source>
        <dbReference type="HAMAP-Rule" id="MF_01369"/>
    </source>
</evidence>
<gene>
    <name evidence="4" type="primary">rplW</name>
    <name evidence="5" type="ORF">A3F61_03545</name>
</gene>
<evidence type="ECO:0000313" key="6">
    <source>
        <dbReference type="Proteomes" id="UP000178272"/>
    </source>
</evidence>
<dbReference type="GO" id="GO:0005840">
    <property type="term" value="C:ribosome"/>
    <property type="evidence" value="ECO:0007669"/>
    <property type="project" value="UniProtKB-KW"/>
</dbReference>
<comment type="similarity">
    <text evidence="1 4">Belongs to the universal ribosomal protein uL23 family.</text>
</comment>
<dbReference type="InterPro" id="IPR013025">
    <property type="entry name" value="Ribosomal_uL23-like"/>
</dbReference>
<proteinExistence type="inferred from homology"/>
<accession>A0A1G1V9J8</accession>
<dbReference type="GO" id="GO:0003735">
    <property type="term" value="F:structural constituent of ribosome"/>
    <property type="evidence" value="ECO:0007669"/>
    <property type="project" value="InterPro"/>
</dbReference>
<name>A0A1G1V9J8_9BACT</name>
<dbReference type="SUPFAM" id="SSF54189">
    <property type="entry name" value="Ribosomal proteins S24e, L23 and L15e"/>
    <property type="match status" value="1"/>
</dbReference>
<dbReference type="HAMAP" id="MF_01369_B">
    <property type="entry name" value="Ribosomal_uL23_B"/>
    <property type="match status" value="1"/>
</dbReference>
<dbReference type="Pfam" id="PF00276">
    <property type="entry name" value="Ribosomal_L23"/>
    <property type="match status" value="1"/>
</dbReference>
<organism evidence="5 6">
    <name type="scientific">Candidatus Blackburnbacteria bacterium RIFCSPHIGHO2_12_FULL_41_13b</name>
    <dbReference type="NCBI Taxonomy" id="1797517"/>
    <lineage>
        <taxon>Bacteria</taxon>
        <taxon>Candidatus Blackburniibacteriota</taxon>
    </lineage>
</organism>
<dbReference type="Gene3D" id="3.30.70.330">
    <property type="match status" value="1"/>
</dbReference>
<dbReference type="STRING" id="1797517.A3F61_03545"/>
<sequence>MNQLINLKPIISEKSLARVESFNEYTFQVAPRATKTQIKLALERIFGFKAVSVRTKAERAKTKRAGKARRAVKKADKKQVIVRLDKKDKIDLFEIKEGENKK</sequence>
<dbReference type="InterPro" id="IPR012677">
    <property type="entry name" value="Nucleotide-bd_a/b_plait_sf"/>
</dbReference>
<dbReference type="AlphaFoldDB" id="A0A1G1V9J8"/>
<evidence type="ECO:0000256" key="2">
    <source>
        <dbReference type="ARBA" id="ARBA00022980"/>
    </source>
</evidence>
<comment type="function">
    <text evidence="4">One of the early assembly proteins it binds 23S rRNA. One of the proteins that surrounds the polypeptide exit tunnel on the outside of the ribosome. Forms the main docking site for trigger factor binding to the ribosome.</text>
</comment>
<evidence type="ECO:0000256" key="1">
    <source>
        <dbReference type="ARBA" id="ARBA00006700"/>
    </source>
</evidence>
<keyword evidence="3 4" id="KW-0687">Ribonucleoprotein</keyword>
<reference evidence="5 6" key="1">
    <citation type="journal article" date="2016" name="Nat. Commun.">
        <title>Thousands of microbial genomes shed light on interconnected biogeochemical processes in an aquifer system.</title>
        <authorList>
            <person name="Anantharaman K."/>
            <person name="Brown C.T."/>
            <person name="Hug L.A."/>
            <person name="Sharon I."/>
            <person name="Castelle C.J."/>
            <person name="Probst A.J."/>
            <person name="Thomas B.C."/>
            <person name="Singh A."/>
            <person name="Wilkins M.J."/>
            <person name="Karaoz U."/>
            <person name="Brodie E.L."/>
            <person name="Williams K.H."/>
            <person name="Hubbard S.S."/>
            <person name="Banfield J.F."/>
        </authorList>
    </citation>
    <scope>NUCLEOTIDE SEQUENCE [LARGE SCALE GENOMIC DNA]</scope>
</reference>
<keyword evidence="2 4" id="KW-0689">Ribosomal protein</keyword>
<keyword evidence="4" id="KW-0699">rRNA-binding</keyword>
<protein>
    <recommendedName>
        <fullName evidence="4">Large ribosomal subunit protein uL23</fullName>
    </recommendedName>
</protein>
<dbReference type="EMBL" id="MHCA01000027">
    <property type="protein sequence ID" value="OGY12085.1"/>
    <property type="molecule type" value="Genomic_DNA"/>
</dbReference>
<dbReference type="GO" id="GO:0006412">
    <property type="term" value="P:translation"/>
    <property type="evidence" value="ECO:0007669"/>
    <property type="project" value="UniProtKB-UniRule"/>
</dbReference>
<evidence type="ECO:0000256" key="3">
    <source>
        <dbReference type="ARBA" id="ARBA00023274"/>
    </source>
</evidence>
<keyword evidence="4" id="KW-0694">RNA-binding</keyword>
<dbReference type="InterPro" id="IPR012678">
    <property type="entry name" value="Ribosomal_uL23/eL15/eS24_sf"/>
</dbReference>
<dbReference type="Proteomes" id="UP000178272">
    <property type="component" value="Unassembled WGS sequence"/>
</dbReference>
<dbReference type="GO" id="GO:0019843">
    <property type="term" value="F:rRNA binding"/>
    <property type="evidence" value="ECO:0007669"/>
    <property type="project" value="UniProtKB-UniRule"/>
</dbReference>
<evidence type="ECO:0000313" key="5">
    <source>
        <dbReference type="EMBL" id="OGY12085.1"/>
    </source>
</evidence>